<organism evidence="3 4">
    <name type="scientific">Lactarius akahatsu</name>
    <dbReference type="NCBI Taxonomy" id="416441"/>
    <lineage>
        <taxon>Eukaryota</taxon>
        <taxon>Fungi</taxon>
        <taxon>Dikarya</taxon>
        <taxon>Basidiomycota</taxon>
        <taxon>Agaricomycotina</taxon>
        <taxon>Agaricomycetes</taxon>
        <taxon>Russulales</taxon>
        <taxon>Russulaceae</taxon>
        <taxon>Lactarius</taxon>
    </lineage>
</organism>
<feature type="compositionally biased region" description="Pro residues" evidence="1">
    <location>
        <begin position="269"/>
        <end position="278"/>
    </location>
</feature>
<dbReference type="Proteomes" id="UP001201163">
    <property type="component" value="Unassembled WGS sequence"/>
</dbReference>
<evidence type="ECO:0000256" key="1">
    <source>
        <dbReference type="SAM" id="MobiDB-lite"/>
    </source>
</evidence>
<dbReference type="Pfam" id="PF01585">
    <property type="entry name" value="G-patch"/>
    <property type="match status" value="1"/>
</dbReference>
<evidence type="ECO:0000313" key="3">
    <source>
        <dbReference type="EMBL" id="KAH8998422.1"/>
    </source>
</evidence>
<feature type="compositionally biased region" description="Polar residues" evidence="1">
    <location>
        <begin position="117"/>
        <end position="126"/>
    </location>
</feature>
<feature type="compositionally biased region" description="Pro residues" evidence="1">
    <location>
        <begin position="199"/>
        <end position="210"/>
    </location>
</feature>
<name>A0AAD4LPZ8_9AGAM</name>
<accession>A0AAD4LPZ8</accession>
<dbReference type="GO" id="GO:0003676">
    <property type="term" value="F:nucleic acid binding"/>
    <property type="evidence" value="ECO:0007669"/>
    <property type="project" value="InterPro"/>
</dbReference>
<feature type="region of interest" description="Disordered" evidence="1">
    <location>
        <begin position="32"/>
        <end position="90"/>
    </location>
</feature>
<keyword evidence="4" id="KW-1185">Reference proteome</keyword>
<sequence length="370" mass="40539">MDADDLWHGFYYRPKSLRAVNPPIFVPASASYSTHSDDVHNDQHGNDDGDDVATWYRSLSRQANPPAAASLEAPPEPSSSSSPLVQPTPPTLRRGYDWFISRAISRHAASAPATPHPGSTSSSNTLADLLSRNPPTAAQPLRPPVFLHLDPSNKGWVMLENQGWSEGEGLGSSVPRSSDARPTKRLPIKKKGEAGRDSPPTPTLPSPPPQERISEVILDHDIVEVRKVPVIDLTLSDAEDEDADVDGYEDEEEGNDDDDDRNNDNNIPSPSPNSPPSDPRAEPTVLLTPLPTVLKSDRLGIGLKAKTEGPYRSSVKRVTHNAAALAAHIKAGEDLRRTQHRFGKGRRAYARAEHFERERRQNLMAYLSEP</sequence>
<evidence type="ECO:0000259" key="2">
    <source>
        <dbReference type="PROSITE" id="PS50174"/>
    </source>
</evidence>
<dbReference type="InterPro" id="IPR000467">
    <property type="entry name" value="G_patch_dom"/>
</dbReference>
<feature type="compositionally biased region" description="Low complexity" evidence="1">
    <location>
        <begin position="65"/>
        <end position="84"/>
    </location>
</feature>
<feature type="region of interest" description="Disordered" evidence="1">
    <location>
        <begin position="237"/>
        <end position="284"/>
    </location>
</feature>
<feature type="compositionally biased region" description="Basic and acidic residues" evidence="1">
    <location>
        <begin position="35"/>
        <end position="47"/>
    </location>
</feature>
<gene>
    <name evidence="3" type="ORF">EDB92DRAFT_2100961</name>
</gene>
<feature type="region of interest" description="Disordered" evidence="1">
    <location>
        <begin position="109"/>
        <end position="146"/>
    </location>
</feature>
<dbReference type="PROSITE" id="PS50174">
    <property type="entry name" value="G_PATCH"/>
    <property type="match status" value="1"/>
</dbReference>
<feature type="domain" description="G-patch" evidence="2">
    <location>
        <begin position="151"/>
        <end position="199"/>
    </location>
</feature>
<proteinExistence type="predicted"/>
<dbReference type="AlphaFoldDB" id="A0AAD4LPZ8"/>
<reference evidence="3" key="1">
    <citation type="submission" date="2022-01" db="EMBL/GenBank/DDBJ databases">
        <title>Comparative genomics reveals a dynamic genome evolution in the ectomycorrhizal milk-cap (Lactarius) mushrooms.</title>
        <authorList>
            <consortium name="DOE Joint Genome Institute"/>
            <person name="Lebreton A."/>
            <person name="Tang N."/>
            <person name="Kuo A."/>
            <person name="LaButti K."/>
            <person name="Drula E."/>
            <person name="Barry K."/>
            <person name="Clum A."/>
            <person name="Lipzen A."/>
            <person name="Mousain D."/>
            <person name="Ng V."/>
            <person name="Wang R."/>
            <person name="Wang X."/>
            <person name="Dai Y."/>
            <person name="Henrissat B."/>
            <person name="Grigoriev I.V."/>
            <person name="Guerin-Laguette A."/>
            <person name="Yu F."/>
            <person name="Martin F.M."/>
        </authorList>
    </citation>
    <scope>NUCLEOTIDE SEQUENCE</scope>
    <source>
        <strain evidence="3">QP</strain>
    </source>
</reference>
<protein>
    <recommendedName>
        <fullName evidence="2">G-patch domain-containing protein</fullName>
    </recommendedName>
</protein>
<comment type="caution">
    <text evidence="3">The sequence shown here is derived from an EMBL/GenBank/DDBJ whole genome shotgun (WGS) entry which is preliminary data.</text>
</comment>
<evidence type="ECO:0000313" key="4">
    <source>
        <dbReference type="Proteomes" id="UP001201163"/>
    </source>
</evidence>
<feature type="region of interest" description="Disordered" evidence="1">
    <location>
        <begin position="167"/>
        <end position="211"/>
    </location>
</feature>
<feature type="compositionally biased region" description="Acidic residues" evidence="1">
    <location>
        <begin position="237"/>
        <end position="261"/>
    </location>
</feature>
<dbReference type="EMBL" id="JAKELL010000005">
    <property type="protein sequence ID" value="KAH8998422.1"/>
    <property type="molecule type" value="Genomic_DNA"/>
</dbReference>